<dbReference type="GO" id="GO:0000976">
    <property type="term" value="F:transcription cis-regulatory region binding"/>
    <property type="evidence" value="ECO:0007669"/>
    <property type="project" value="TreeGrafter"/>
</dbReference>
<gene>
    <name evidence="9" type="ORF">CHK_2102</name>
</gene>
<comment type="cofactor">
    <cofactor evidence="8">
        <name>Mn(2+)</name>
        <dbReference type="ChEBI" id="CHEBI:29035"/>
    </cofactor>
    <cofactor evidence="8">
        <name>Fe(2+)</name>
        <dbReference type="ChEBI" id="CHEBI:29033"/>
    </cofactor>
    <text evidence="8">Binds 1 Mn(2+) or Fe(2+) ion per subunit.</text>
</comment>
<keyword evidence="4" id="KW-0805">Transcription regulation</keyword>
<dbReference type="SUPFAM" id="SSF46785">
    <property type="entry name" value="Winged helix' DNA-binding domain"/>
    <property type="match status" value="1"/>
</dbReference>
<dbReference type="GO" id="GO:0045892">
    <property type="term" value="P:negative regulation of DNA-templated transcription"/>
    <property type="evidence" value="ECO:0007669"/>
    <property type="project" value="TreeGrafter"/>
</dbReference>
<evidence type="ECO:0000256" key="8">
    <source>
        <dbReference type="PIRSR" id="PIRSR602481-2"/>
    </source>
</evidence>
<dbReference type="InterPro" id="IPR043135">
    <property type="entry name" value="Fur_C"/>
</dbReference>
<dbReference type="Proteomes" id="UP000034076">
    <property type="component" value="Unassembled WGS sequence"/>
</dbReference>
<name>A0A0M2NC41_9FIRM</name>
<dbReference type="GO" id="GO:0003700">
    <property type="term" value="F:DNA-binding transcription factor activity"/>
    <property type="evidence" value="ECO:0007669"/>
    <property type="project" value="InterPro"/>
</dbReference>
<evidence type="ECO:0000256" key="6">
    <source>
        <dbReference type="ARBA" id="ARBA00023163"/>
    </source>
</evidence>
<evidence type="ECO:0000256" key="3">
    <source>
        <dbReference type="ARBA" id="ARBA00022833"/>
    </source>
</evidence>
<evidence type="ECO:0000313" key="10">
    <source>
        <dbReference type="Proteomes" id="UP000034076"/>
    </source>
</evidence>
<feature type="binding site" evidence="7">
    <location>
        <position position="81"/>
    </location>
    <ligand>
        <name>Zn(2+)</name>
        <dbReference type="ChEBI" id="CHEBI:29105"/>
    </ligand>
</feature>
<comment type="cofactor">
    <cofactor evidence="7">
        <name>Zn(2+)</name>
        <dbReference type="ChEBI" id="CHEBI:29105"/>
    </cofactor>
    <text evidence="7">Binds 1 zinc ion per subunit.</text>
</comment>
<evidence type="ECO:0000313" key="9">
    <source>
        <dbReference type="EMBL" id="KKI50039.1"/>
    </source>
</evidence>
<dbReference type="InterPro" id="IPR002481">
    <property type="entry name" value="FUR"/>
</dbReference>
<accession>A0A0M2NC41</accession>
<keyword evidence="5" id="KW-0238">DNA-binding</keyword>
<dbReference type="AlphaFoldDB" id="A0A0M2NC41"/>
<dbReference type="PATRIC" id="fig|270498.16.peg.1845"/>
<reference evidence="9 10" key="1">
    <citation type="submission" date="2015-04" db="EMBL/GenBank/DDBJ databases">
        <title>Draft genome sequence of bacteremic isolate Catabacter hongkongensis type strain HKU16T.</title>
        <authorList>
            <person name="Lau S.K."/>
            <person name="Teng J.L."/>
            <person name="Huang Y."/>
            <person name="Curreem S.O."/>
            <person name="Tsui S.K."/>
            <person name="Woo P.C."/>
        </authorList>
    </citation>
    <scope>NUCLEOTIDE SEQUENCE [LARGE SCALE GENOMIC DNA]</scope>
    <source>
        <strain evidence="9 10">HKU16</strain>
    </source>
</reference>
<dbReference type="GO" id="GO:1900376">
    <property type="term" value="P:regulation of secondary metabolite biosynthetic process"/>
    <property type="evidence" value="ECO:0007669"/>
    <property type="project" value="TreeGrafter"/>
</dbReference>
<feature type="binding site" evidence="7">
    <location>
        <position position="124"/>
    </location>
    <ligand>
        <name>Zn(2+)</name>
        <dbReference type="ChEBI" id="CHEBI:29105"/>
    </ligand>
</feature>
<feature type="binding site" evidence="7">
    <location>
        <position position="121"/>
    </location>
    <ligand>
        <name>Zn(2+)</name>
        <dbReference type="ChEBI" id="CHEBI:29105"/>
    </ligand>
</feature>
<evidence type="ECO:0000256" key="7">
    <source>
        <dbReference type="PIRSR" id="PIRSR602481-1"/>
    </source>
</evidence>
<feature type="binding site" evidence="8">
    <location>
        <position position="96"/>
    </location>
    <ligand>
        <name>Fe cation</name>
        <dbReference type="ChEBI" id="CHEBI:24875"/>
    </ligand>
</feature>
<keyword evidence="2" id="KW-0678">Repressor</keyword>
<dbReference type="PANTHER" id="PTHR33202">
    <property type="entry name" value="ZINC UPTAKE REGULATION PROTEIN"/>
    <property type="match status" value="1"/>
</dbReference>
<dbReference type="Gene3D" id="3.30.1490.190">
    <property type="match status" value="1"/>
</dbReference>
<dbReference type="OrthoDB" id="8659436at2"/>
<evidence type="ECO:0000256" key="1">
    <source>
        <dbReference type="ARBA" id="ARBA00007957"/>
    </source>
</evidence>
<evidence type="ECO:0000256" key="4">
    <source>
        <dbReference type="ARBA" id="ARBA00023015"/>
    </source>
</evidence>
<dbReference type="Pfam" id="PF01475">
    <property type="entry name" value="FUR"/>
    <property type="match status" value="1"/>
</dbReference>
<organism evidence="9 10">
    <name type="scientific">Christensenella hongkongensis</name>
    <dbReference type="NCBI Taxonomy" id="270498"/>
    <lineage>
        <taxon>Bacteria</taxon>
        <taxon>Bacillati</taxon>
        <taxon>Bacillota</taxon>
        <taxon>Clostridia</taxon>
        <taxon>Christensenellales</taxon>
        <taxon>Christensenellaceae</taxon>
        <taxon>Christensenella</taxon>
    </lineage>
</organism>
<keyword evidence="6" id="KW-0804">Transcription</keyword>
<keyword evidence="7" id="KW-0479">Metal-binding</keyword>
<protein>
    <submittedName>
        <fullName evidence="9">Peroxide stress regulator PerR, FUR family</fullName>
    </submittedName>
</protein>
<dbReference type="CDD" id="cd07153">
    <property type="entry name" value="Fur_like"/>
    <property type="match status" value="1"/>
</dbReference>
<comment type="caution">
    <text evidence="9">The sequence shown here is derived from an EMBL/GenBank/DDBJ whole genome shotgun (WGS) entry which is preliminary data.</text>
</comment>
<dbReference type="EMBL" id="LAYJ01000112">
    <property type="protein sequence ID" value="KKI50039.1"/>
    <property type="molecule type" value="Genomic_DNA"/>
</dbReference>
<comment type="similarity">
    <text evidence="1">Belongs to the Fur family.</text>
</comment>
<dbReference type="InterPro" id="IPR036390">
    <property type="entry name" value="WH_DNA-bd_sf"/>
</dbReference>
<dbReference type="Gene3D" id="1.10.10.10">
    <property type="entry name" value="Winged helix-like DNA-binding domain superfamily/Winged helix DNA-binding domain"/>
    <property type="match status" value="1"/>
</dbReference>
<dbReference type="PANTHER" id="PTHR33202:SF7">
    <property type="entry name" value="FERRIC UPTAKE REGULATION PROTEIN"/>
    <property type="match status" value="1"/>
</dbReference>
<dbReference type="GO" id="GO:0008270">
    <property type="term" value="F:zinc ion binding"/>
    <property type="evidence" value="ECO:0007669"/>
    <property type="project" value="TreeGrafter"/>
</dbReference>
<feature type="binding site" evidence="7">
    <location>
        <position position="84"/>
    </location>
    <ligand>
        <name>Zn(2+)</name>
        <dbReference type="ChEBI" id="CHEBI:29105"/>
    </ligand>
</feature>
<proteinExistence type="inferred from homology"/>
<evidence type="ECO:0000256" key="2">
    <source>
        <dbReference type="ARBA" id="ARBA00022491"/>
    </source>
</evidence>
<dbReference type="InterPro" id="IPR036388">
    <property type="entry name" value="WH-like_DNA-bd_sf"/>
</dbReference>
<keyword evidence="3 7" id="KW-0862">Zinc</keyword>
<evidence type="ECO:0000256" key="5">
    <source>
        <dbReference type="ARBA" id="ARBA00023125"/>
    </source>
</evidence>
<dbReference type="RefSeq" id="WP_046443953.1">
    <property type="nucleotide sequence ID" value="NZ_CAUERS010000013.1"/>
</dbReference>
<keyword evidence="10" id="KW-1185">Reference proteome</keyword>
<keyword evidence="8" id="KW-0408">Iron</keyword>
<dbReference type="STRING" id="270498.CHK_2102"/>
<sequence>MKQLRNSRQRQMILQAVRNRGDHPSADQIYIDTRMMDDKISRGTVYRNLNLLAESGEIRRVEAPDMDRFDRRRERHYHLMCIGCGKMTDLSLPYQEQWDEDVSTDTGYIIDSHRTMFEGLCPECAGQEKG</sequence>
<feature type="binding site" evidence="8">
    <location>
        <position position="113"/>
    </location>
    <ligand>
        <name>Fe cation</name>
        <dbReference type="ChEBI" id="CHEBI:24875"/>
    </ligand>
</feature>